<dbReference type="RefSeq" id="WP_137600743.1">
    <property type="nucleotide sequence ID" value="NZ_BJDT01000005.1"/>
</dbReference>
<organism evidence="1 2">
    <name type="scientific">Weissella sagaensis</name>
    <dbReference type="NCBI Taxonomy" id="2559928"/>
    <lineage>
        <taxon>Bacteria</taxon>
        <taxon>Bacillati</taxon>
        <taxon>Bacillota</taxon>
        <taxon>Bacilli</taxon>
        <taxon>Lactobacillales</taxon>
        <taxon>Lactobacillaceae</taxon>
        <taxon>Weissella</taxon>
    </lineage>
</organism>
<name>A0ABW1RRK0_9LACO</name>
<keyword evidence="2" id="KW-1185">Reference proteome</keyword>
<dbReference type="SUPFAM" id="SSF103084">
    <property type="entry name" value="Holliday junction resolvase RusA"/>
    <property type="match status" value="1"/>
</dbReference>
<protein>
    <submittedName>
        <fullName evidence="1">Uncharacterized protein</fullName>
    </submittedName>
</protein>
<gene>
    <name evidence="1" type="ORF">ACFQGR_01420</name>
</gene>
<dbReference type="Proteomes" id="UP001596158">
    <property type="component" value="Unassembled WGS sequence"/>
</dbReference>
<comment type="caution">
    <text evidence="1">The sequence shown here is derived from an EMBL/GenBank/DDBJ whole genome shotgun (WGS) entry which is preliminary data.</text>
</comment>
<evidence type="ECO:0000313" key="2">
    <source>
        <dbReference type="Proteomes" id="UP001596158"/>
    </source>
</evidence>
<dbReference type="Gene3D" id="3.30.1330.70">
    <property type="entry name" value="Holliday junction resolvase RusA"/>
    <property type="match status" value="1"/>
</dbReference>
<reference evidence="2" key="1">
    <citation type="journal article" date="2019" name="Int. J. Syst. Evol. Microbiol.">
        <title>The Global Catalogue of Microorganisms (GCM) 10K type strain sequencing project: providing services to taxonomists for standard genome sequencing and annotation.</title>
        <authorList>
            <consortium name="The Broad Institute Genomics Platform"/>
            <consortium name="The Broad Institute Genome Sequencing Center for Infectious Disease"/>
            <person name="Wu L."/>
            <person name="Ma J."/>
        </authorList>
    </citation>
    <scope>NUCLEOTIDE SEQUENCE [LARGE SCALE GENOMIC DNA]</scope>
    <source>
        <strain evidence="2">CCM 8924</strain>
    </source>
</reference>
<dbReference type="EMBL" id="JBHSSG010000007">
    <property type="protein sequence ID" value="MFC6178072.1"/>
    <property type="molecule type" value="Genomic_DNA"/>
</dbReference>
<accession>A0ABW1RRK0</accession>
<evidence type="ECO:0000313" key="1">
    <source>
        <dbReference type="EMBL" id="MFC6178072.1"/>
    </source>
</evidence>
<sequence>MAKLIIPLTAFMIPKHGKLVKVTLNEWINVHGVKNGMGRHIAAGYKKRIQSKIVAIVDQAMVDGLGPIDKNTKFQLDWYFPNRRTDLDNWTFTHKFILDGFQEASVRGKVFLPNDNLTYVASLHDDFRGIDKDNPRVEIDWSNKNEEFES</sequence>
<dbReference type="InterPro" id="IPR036614">
    <property type="entry name" value="RusA-like_sf"/>
</dbReference>
<proteinExistence type="predicted"/>